<keyword evidence="9" id="KW-0808">Transferase</keyword>
<evidence type="ECO:0000256" key="1">
    <source>
        <dbReference type="ARBA" id="ARBA00004651"/>
    </source>
</evidence>
<feature type="transmembrane region" description="Helical" evidence="7">
    <location>
        <begin position="21"/>
        <end position="38"/>
    </location>
</feature>
<dbReference type="GO" id="GO:0016413">
    <property type="term" value="F:O-acetyltransferase activity"/>
    <property type="evidence" value="ECO:0007669"/>
    <property type="project" value="TreeGrafter"/>
</dbReference>
<dbReference type="GO" id="GO:0005886">
    <property type="term" value="C:plasma membrane"/>
    <property type="evidence" value="ECO:0007669"/>
    <property type="project" value="UniProtKB-SubCell"/>
</dbReference>
<dbReference type="PANTHER" id="PTHR40074">
    <property type="entry name" value="O-ACETYLTRANSFERASE WECH"/>
    <property type="match status" value="1"/>
</dbReference>
<reference evidence="9" key="2">
    <citation type="submission" date="2021-04" db="EMBL/GenBank/DDBJ databases">
        <authorList>
            <person name="Gilroy R."/>
        </authorList>
    </citation>
    <scope>NUCLEOTIDE SEQUENCE</scope>
    <source>
        <strain evidence="9">ChiHjej12B11-16260</strain>
    </source>
</reference>
<comment type="subcellular location">
    <subcellularLocation>
        <location evidence="1">Cell membrane</location>
        <topology evidence="1">Multi-pass membrane protein</topology>
    </subcellularLocation>
</comment>
<name>A0A9D1VQ63_9BACT</name>
<dbReference type="AlphaFoldDB" id="A0A9D1VQ63"/>
<feature type="transmembrane region" description="Helical" evidence="7">
    <location>
        <begin position="108"/>
        <end position="138"/>
    </location>
</feature>
<dbReference type="Pfam" id="PF01757">
    <property type="entry name" value="Acyl_transf_3"/>
    <property type="match status" value="1"/>
</dbReference>
<dbReference type="EMBL" id="DXFB01000045">
    <property type="protein sequence ID" value="HIX44930.1"/>
    <property type="molecule type" value="Genomic_DNA"/>
</dbReference>
<dbReference type="InterPro" id="IPR002656">
    <property type="entry name" value="Acyl_transf_3_dom"/>
</dbReference>
<evidence type="ECO:0000256" key="3">
    <source>
        <dbReference type="ARBA" id="ARBA00022475"/>
    </source>
</evidence>
<feature type="transmembrane region" description="Helical" evidence="7">
    <location>
        <begin position="75"/>
        <end position="96"/>
    </location>
</feature>
<comment type="similarity">
    <text evidence="2">Belongs to the acyltransferase 3 family.</text>
</comment>
<dbReference type="GO" id="GO:0009246">
    <property type="term" value="P:enterobacterial common antigen biosynthetic process"/>
    <property type="evidence" value="ECO:0007669"/>
    <property type="project" value="TreeGrafter"/>
</dbReference>
<comment type="caution">
    <text evidence="9">The sequence shown here is derived from an EMBL/GenBank/DDBJ whole genome shotgun (WGS) entry which is preliminary data.</text>
</comment>
<evidence type="ECO:0000256" key="5">
    <source>
        <dbReference type="ARBA" id="ARBA00022989"/>
    </source>
</evidence>
<feature type="transmembrane region" description="Helical" evidence="7">
    <location>
        <begin position="232"/>
        <end position="254"/>
    </location>
</feature>
<feature type="transmembrane region" description="Helical" evidence="7">
    <location>
        <begin position="44"/>
        <end position="63"/>
    </location>
</feature>
<feature type="transmembrane region" description="Helical" evidence="7">
    <location>
        <begin position="203"/>
        <end position="220"/>
    </location>
</feature>
<keyword evidence="3" id="KW-1003">Cell membrane</keyword>
<organism evidence="9 10">
    <name type="scientific">Candidatus Barnesiella excrementipullorum</name>
    <dbReference type="NCBI Taxonomy" id="2838479"/>
    <lineage>
        <taxon>Bacteria</taxon>
        <taxon>Pseudomonadati</taxon>
        <taxon>Bacteroidota</taxon>
        <taxon>Bacteroidia</taxon>
        <taxon>Bacteroidales</taxon>
        <taxon>Barnesiellaceae</taxon>
        <taxon>Barnesiella</taxon>
    </lineage>
</organism>
<evidence type="ECO:0000313" key="9">
    <source>
        <dbReference type="EMBL" id="HIX44930.1"/>
    </source>
</evidence>
<dbReference type="PANTHER" id="PTHR40074:SF2">
    <property type="entry name" value="O-ACETYLTRANSFERASE WECH"/>
    <property type="match status" value="1"/>
</dbReference>
<dbReference type="Proteomes" id="UP000824246">
    <property type="component" value="Unassembled WGS sequence"/>
</dbReference>
<feature type="transmembrane region" description="Helical" evidence="7">
    <location>
        <begin position="174"/>
        <end position="191"/>
    </location>
</feature>
<sequence length="340" mass="38450">MTTYQPTIMPPRDNYMQAVRGLCIIAVVMIHIPPVYGVNISQQVINFAVAVFFFMSGYFVKAESFSLKKRTLRTLLPYCLWTIFALLVYGISLLFLGGRKIDFDTYEIIKIIFFGGGAPQLYFLSVLLQLTLLTPLLIRLIHRNSRMVDLVCWAVTPLYVALMYLHDYVTGSRLPLYCALFPAWFGFYYAGMVVRERNITLRVGNVTLVALLLLTLYLSYAESQLLEARLPWMAVSQIKFSSMLYAAAVIALVLKNRDPQQPAGLLSRIGDYSCGIYLIHIYVLVLINKSVDSVFDNTIFYPFLHSQSVRIVLVVAISYAIVSLLVKVVGEKAAKYLGLK</sequence>
<gene>
    <name evidence="9" type="ORF">H9982_01780</name>
</gene>
<reference evidence="9" key="1">
    <citation type="journal article" date="2021" name="PeerJ">
        <title>Extensive microbial diversity within the chicken gut microbiome revealed by metagenomics and culture.</title>
        <authorList>
            <person name="Gilroy R."/>
            <person name="Ravi A."/>
            <person name="Getino M."/>
            <person name="Pursley I."/>
            <person name="Horton D.L."/>
            <person name="Alikhan N.F."/>
            <person name="Baker D."/>
            <person name="Gharbi K."/>
            <person name="Hall N."/>
            <person name="Watson M."/>
            <person name="Adriaenssens E.M."/>
            <person name="Foster-Nyarko E."/>
            <person name="Jarju S."/>
            <person name="Secka A."/>
            <person name="Antonio M."/>
            <person name="Oren A."/>
            <person name="Chaudhuri R.R."/>
            <person name="La Ragione R."/>
            <person name="Hildebrand F."/>
            <person name="Pallen M.J."/>
        </authorList>
    </citation>
    <scope>NUCLEOTIDE SEQUENCE</scope>
    <source>
        <strain evidence="9">ChiHjej12B11-16260</strain>
    </source>
</reference>
<protein>
    <submittedName>
        <fullName evidence="9">Acyltransferase</fullName>
    </submittedName>
</protein>
<keyword evidence="6 7" id="KW-0472">Membrane</keyword>
<keyword evidence="4 7" id="KW-0812">Transmembrane</keyword>
<keyword evidence="5 7" id="KW-1133">Transmembrane helix</keyword>
<feature type="transmembrane region" description="Helical" evidence="7">
    <location>
        <begin position="311"/>
        <end position="330"/>
    </location>
</feature>
<feature type="domain" description="Acyltransferase 3" evidence="8">
    <location>
        <begin position="14"/>
        <end position="321"/>
    </location>
</feature>
<evidence type="ECO:0000256" key="2">
    <source>
        <dbReference type="ARBA" id="ARBA00007400"/>
    </source>
</evidence>
<evidence type="ECO:0000256" key="7">
    <source>
        <dbReference type="SAM" id="Phobius"/>
    </source>
</evidence>
<evidence type="ECO:0000256" key="6">
    <source>
        <dbReference type="ARBA" id="ARBA00023136"/>
    </source>
</evidence>
<evidence type="ECO:0000256" key="4">
    <source>
        <dbReference type="ARBA" id="ARBA00022692"/>
    </source>
</evidence>
<evidence type="ECO:0000259" key="8">
    <source>
        <dbReference type="Pfam" id="PF01757"/>
    </source>
</evidence>
<feature type="transmembrane region" description="Helical" evidence="7">
    <location>
        <begin position="150"/>
        <end position="168"/>
    </location>
</feature>
<accession>A0A9D1VQ63</accession>
<evidence type="ECO:0000313" key="10">
    <source>
        <dbReference type="Proteomes" id="UP000824246"/>
    </source>
</evidence>
<proteinExistence type="inferred from homology"/>
<feature type="transmembrane region" description="Helical" evidence="7">
    <location>
        <begin position="274"/>
        <end position="291"/>
    </location>
</feature>
<keyword evidence="9" id="KW-0012">Acyltransferase</keyword>